<evidence type="ECO:0000313" key="4">
    <source>
        <dbReference type="Proteomes" id="UP000323011"/>
    </source>
</evidence>
<proteinExistence type="predicted"/>
<dbReference type="EMBL" id="VLTN01000006">
    <property type="protein sequence ID" value="KAA0155632.1"/>
    <property type="molecule type" value="Genomic_DNA"/>
</dbReference>
<keyword evidence="4" id="KW-1185">Reference proteome</keyword>
<name>A0A5A8CRA7_CAFRO</name>
<feature type="compositionally biased region" description="Low complexity" evidence="2">
    <location>
        <begin position="349"/>
        <end position="396"/>
    </location>
</feature>
<dbReference type="Proteomes" id="UP000323011">
    <property type="component" value="Unassembled WGS sequence"/>
</dbReference>
<protein>
    <submittedName>
        <fullName evidence="3">Uncharacterized protein</fullName>
    </submittedName>
</protein>
<evidence type="ECO:0000256" key="2">
    <source>
        <dbReference type="SAM" id="MobiDB-lite"/>
    </source>
</evidence>
<evidence type="ECO:0000256" key="1">
    <source>
        <dbReference type="SAM" id="Coils"/>
    </source>
</evidence>
<accession>A0A5A8CRA7</accession>
<dbReference type="AlphaFoldDB" id="A0A5A8CRA7"/>
<keyword evidence="1" id="KW-0175">Coiled coil</keyword>
<feature type="coiled-coil region" evidence="1">
    <location>
        <begin position="179"/>
        <end position="213"/>
    </location>
</feature>
<evidence type="ECO:0000313" key="3">
    <source>
        <dbReference type="EMBL" id="KAA0155632.1"/>
    </source>
</evidence>
<organism evidence="3 4">
    <name type="scientific">Cafeteria roenbergensis</name>
    <name type="common">Marine flagellate</name>
    <dbReference type="NCBI Taxonomy" id="33653"/>
    <lineage>
        <taxon>Eukaryota</taxon>
        <taxon>Sar</taxon>
        <taxon>Stramenopiles</taxon>
        <taxon>Bigyra</taxon>
        <taxon>Opalozoa</taxon>
        <taxon>Bicosoecida</taxon>
        <taxon>Cafeteriaceae</taxon>
        <taxon>Cafeteria</taxon>
    </lineage>
</organism>
<sequence>MVLSASHRAVEAAAKSREFAGKLQTERDGRLAAEAQLSQLRAALVQGVAGPSADVSLYQHAPLLDLLGGKARSGLRLAASGRDGDDDDVALASPRDAQDGGGMDDDDSKTDAEAEEDAAAASRVMGSLDHDAALRAARLHNLELSRRLESVAKREEALAEEARSASDAKARAMSFAAKLRAASSRASRAEAAAEAAEERVDALTQHITKLMTHLEHEAGGKAKLHDKLRHAEAVIGRLKARNGRMAQANQERDRLVLDLKEGAKILEDQLRLMDQKYVELRGKLDWLRARADKEVRKARKQAEVVERAWLELQASGVIPISRKPPKMPASRLQVGDPPGMPGADVKPLADSSAAAGAASSPGAGSSTPSLPSISGGRPAAGAAAPRRAGTAAVGRL</sequence>
<feature type="region of interest" description="Disordered" evidence="2">
    <location>
        <begin position="320"/>
        <end position="396"/>
    </location>
</feature>
<feature type="compositionally biased region" description="Acidic residues" evidence="2">
    <location>
        <begin position="102"/>
        <end position="118"/>
    </location>
</feature>
<feature type="region of interest" description="Disordered" evidence="2">
    <location>
        <begin position="78"/>
        <end position="124"/>
    </location>
</feature>
<comment type="caution">
    <text evidence="3">The sequence shown here is derived from an EMBL/GenBank/DDBJ whole genome shotgun (WGS) entry which is preliminary data.</text>
</comment>
<reference evidence="3 4" key="1">
    <citation type="submission" date="2019-07" db="EMBL/GenBank/DDBJ databases">
        <title>Genomes of Cafeteria roenbergensis.</title>
        <authorList>
            <person name="Fischer M.G."/>
            <person name="Hackl T."/>
            <person name="Roman M."/>
        </authorList>
    </citation>
    <scope>NUCLEOTIDE SEQUENCE [LARGE SCALE GENOMIC DNA]</scope>
    <source>
        <strain evidence="3 4">BVI</strain>
    </source>
</reference>
<gene>
    <name evidence="3" type="ORF">FNF29_01549</name>
</gene>
<feature type="coiled-coil region" evidence="1">
    <location>
        <begin position="263"/>
        <end position="308"/>
    </location>
</feature>